<evidence type="ECO:0008006" key="6">
    <source>
        <dbReference type="Google" id="ProtNLM"/>
    </source>
</evidence>
<protein>
    <recommendedName>
        <fullName evidence="6">L-seryl-tRNA(Sec) selenium transferase</fullName>
    </recommendedName>
</protein>
<reference evidence="5" key="1">
    <citation type="submission" date="2019-10" db="EMBL/GenBank/DDBJ databases">
        <title>Lacipirellula parvula gen. nov., sp. nov., representing a lineage of planctomycetes widespread in freshwater anoxic habitats, and description of the family Lacipirellulaceae.</title>
        <authorList>
            <person name="Dedysh S.N."/>
            <person name="Kulichevskaya I.S."/>
            <person name="Beletsky A.V."/>
            <person name="Rakitin A.L."/>
            <person name="Mardanov A.V."/>
            <person name="Ivanova A.A."/>
            <person name="Saltykova V.X."/>
            <person name="Rijpstra W.I.C."/>
            <person name="Sinninghe Damste J.S."/>
            <person name="Ravin N.V."/>
        </authorList>
    </citation>
    <scope>NUCLEOTIDE SEQUENCE [LARGE SCALE GENOMIC DNA]</scope>
    <source>
        <strain evidence="5">PX69</strain>
    </source>
</reference>
<gene>
    <name evidence="4" type="ORF">PLANPX_4676</name>
</gene>
<organism evidence="4 5">
    <name type="scientific">Lacipirellula parvula</name>
    <dbReference type="NCBI Taxonomy" id="2650471"/>
    <lineage>
        <taxon>Bacteria</taxon>
        <taxon>Pseudomonadati</taxon>
        <taxon>Planctomycetota</taxon>
        <taxon>Planctomycetia</taxon>
        <taxon>Pirellulales</taxon>
        <taxon>Lacipirellulaceae</taxon>
        <taxon>Lacipirellula</taxon>
    </lineage>
</organism>
<dbReference type="KEGG" id="lpav:PLANPX_4676"/>
<evidence type="ECO:0000256" key="1">
    <source>
        <dbReference type="ARBA" id="ARBA00001933"/>
    </source>
</evidence>
<dbReference type="Proteomes" id="UP000326837">
    <property type="component" value="Chromosome"/>
</dbReference>
<dbReference type="InterPro" id="IPR015424">
    <property type="entry name" value="PyrdxlP-dep_Trfase"/>
</dbReference>
<dbReference type="PANTHER" id="PTHR32328">
    <property type="entry name" value="L-SERYL-TRNA(SEC) SELENIUM TRANSFERASE"/>
    <property type="match status" value="1"/>
</dbReference>
<evidence type="ECO:0000256" key="3">
    <source>
        <dbReference type="ARBA" id="ARBA00044507"/>
    </source>
</evidence>
<evidence type="ECO:0000256" key="2">
    <source>
        <dbReference type="ARBA" id="ARBA00022898"/>
    </source>
</evidence>
<proteinExistence type="inferred from homology"/>
<keyword evidence="2" id="KW-0663">Pyridoxal phosphate</keyword>
<sequence length="442" mass="46169">MKFEPHLPQLPSLSELLEHPRVKGAVERINRSTVAQRATGFLDELRATVVDRAGRLEVPSVGHLAERLVRRLLGEPAGGGLAINATGVVIGAGDLAPPLADAAAHAMLQLAGEFHHRGGALQQAAERELAQLVGAESALVVNNLEAAIALVLAASSGGRDALLIGGVEQPASNIDWRSLAARNGVALRNVGDTHALETVDAHPAVVLRAPDSEPWLTIEAAAAAAKRFRVPFIDVAPFAGVINPQSHGLGPVETAAERLAAGADLVVIDGGGLLGGPSCGLLVGKRSVIEAATNHPLHRLAAANSLVAAALHATIHAYRDDEQGAVFAIPVWQLLSAPIANLQQRAERLAALIAALPNIDSANAASIESTWLRLGEVERRAADWIIDVHPRDKSAAKVVAELAAASQPIIAAEADGAVRLHLRSLFPRSDQRLVAELERCTA</sequence>
<keyword evidence="5" id="KW-1185">Reference proteome</keyword>
<dbReference type="Gene3D" id="3.40.640.10">
    <property type="entry name" value="Type I PLP-dependent aspartate aminotransferase-like (Major domain)"/>
    <property type="match status" value="1"/>
</dbReference>
<evidence type="ECO:0000313" key="5">
    <source>
        <dbReference type="Proteomes" id="UP000326837"/>
    </source>
</evidence>
<comment type="similarity">
    <text evidence="3">Belongs to the SelA family.</text>
</comment>
<dbReference type="InterPro" id="IPR018319">
    <property type="entry name" value="SelA-like"/>
</dbReference>
<dbReference type="EMBL" id="AP021861">
    <property type="protein sequence ID" value="BBO35064.1"/>
    <property type="molecule type" value="Genomic_DNA"/>
</dbReference>
<dbReference type="GO" id="GO:0004125">
    <property type="term" value="F:L-seryl-tRNA(Sec) selenium transferase activity"/>
    <property type="evidence" value="ECO:0007669"/>
    <property type="project" value="TreeGrafter"/>
</dbReference>
<comment type="cofactor">
    <cofactor evidence="1">
        <name>pyridoxal 5'-phosphate</name>
        <dbReference type="ChEBI" id="CHEBI:597326"/>
    </cofactor>
</comment>
<dbReference type="SUPFAM" id="SSF53383">
    <property type="entry name" value="PLP-dependent transferases"/>
    <property type="match status" value="1"/>
</dbReference>
<dbReference type="Pfam" id="PF03841">
    <property type="entry name" value="SelA"/>
    <property type="match status" value="1"/>
</dbReference>
<accession>A0A5K7XDZ3</accession>
<dbReference type="Gene3D" id="3.90.1150.180">
    <property type="match status" value="1"/>
</dbReference>
<dbReference type="RefSeq" id="WP_152100522.1">
    <property type="nucleotide sequence ID" value="NZ_AP021861.1"/>
</dbReference>
<dbReference type="InterPro" id="IPR015421">
    <property type="entry name" value="PyrdxlP-dep_Trfase_major"/>
</dbReference>
<dbReference type="AlphaFoldDB" id="A0A5K7XDZ3"/>
<name>A0A5K7XDZ3_9BACT</name>
<evidence type="ECO:0000313" key="4">
    <source>
        <dbReference type="EMBL" id="BBO35064.1"/>
    </source>
</evidence>
<dbReference type="PANTHER" id="PTHR32328:SF0">
    <property type="entry name" value="L-SERYL-TRNA(SEC) SELENIUM TRANSFERASE"/>
    <property type="match status" value="1"/>
</dbReference>